<dbReference type="AlphaFoldDB" id="A0AAW0Y0X9"/>
<dbReference type="Proteomes" id="UP001445076">
    <property type="component" value="Unassembled WGS sequence"/>
</dbReference>
<evidence type="ECO:0000256" key="1">
    <source>
        <dbReference type="SAM" id="Phobius"/>
    </source>
</evidence>
<keyword evidence="1" id="KW-0812">Transmembrane</keyword>
<proteinExistence type="predicted"/>
<sequence length="101" mass="10935">VVYNHSSGSSQEAALSCLVARLEGRPARVLLWGLSTLLVGTLVQVFLMVLTYVVVVEQLSPSSTHRAWAPQVTLTPYDHCFLQNVTEVPPIGLLSLMSGTL</sequence>
<accession>A0AAW0Y0X9</accession>
<keyword evidence="3" id="KW-1185">Reference proteome</keyword>
<organism evidence="2 3">
    <name type="scientific">Cherax quadricarinatus</name>
    <name type="common">Australian red claw crayfish</name>
    <dbReference type="NCBI Taxonomy" id="27406"/>
    <lineage>
        <taxon>Eukaryota</taxon>
        <taxon>Metazoa</taxon>
        <taxon>Ecdysozoa</taxon>
        <taxon>Arthropoda</taxon>
        <taxon>Crustacea</taxon>
        <taxon>Multicrustacea</taxon>
        <taxon>Malacostraca</taxon>
        <taxon>Eumalacostraca</taxon>
        <taxon>Eucarida</taxon>
        <taxon>Decapoda</taxon>
        <taxon>Pleocyemata</taxon>
        <taxon>Astacidea</taxon>
        <taxon>Parastacoidea</taxon>
        <taxon>Parastacidae</taxon>
        <taxon>Cherax</taxon>
    </lineage>
</organism>
<evidence type="ECO:0000313" key="3">
    <source>
        <dbReference type="Proteomes" id="UP001445076"/>
    </source>
</evidence>
<feature type="non-terminal residue" evidence="2">
    <location>
        <position position="1"/>
    </location>
</feature>
<gene>
    <name evidence="2" type="ORF">OTU49_000147</name>
</gene>
<protein>
    <submittedName>
        <fullName evidence="2">Uncharacterized protein</fullName>
    </submittedName>
</protein>
<evidence type="ECO:0000313" key="2">
    <source>
        <dbReference type="EMBL" id="KAK8745362.1"/>
    </source>
</evidence>
<keyword evidence="1" id="KW-1133">Transmembrane helix</keyword>
<comment type="caution">
    <text evidence="2">The sequence shown here is derived from an EMBL/GenBank/DDBJ whole genome shotgun (WGS) entry which is preliminary data.</text>
</comment>
<feature type="transmembrane region" description="Helical" evidence="1">
    <location>
        <begin position="29"/>
        <end position="56"/>
    </location>
</feature>
<reference evidence="2 3" key="1">
    <citation type="journal article" date="2024" name="BMC Genomics">
        <title>Genome assembly of redclaw crayfish (Cherax quadricarinatus) provides insights into its immune adaptation and hypoxia tolerance.</title>
        <authorList>
            <person name="Liu Z."/>
            <person name="Zheng J."/>
            <person name="Li H."/>
            <person name="Fang K."/>
            <person name="Wang S."/>
            <person name="He J."/>
            <person name="Zhou D."/>
            <person name="Weng S."/>
            <person name="Chi M."/>
            <person name="Gu Z."/>
            <person name="He J."/>
            <person name="Li F."/>
            <person name="Wang M."/>
        </authorList>
    </citation>
    <scope>NUCLEOTIDE SEQUENCE [LARGE SCALE GENOMIC DNA]</scope>
    <source>
        <strain evidence="2">ZL_2023a</strain>
    </source>
</reference>
<keyword evidence="1" id="KW-0472">Membrane</keyword>
<name>A0AAW0Y0X9_CHEQU</name>
<dbReference type="EMBL" id="JARKIK010000019">
    <property type="protein sequence ID" value="KAK8745362.1"/>
    <property type="molecule type" value="Genomic_DNA"/>
</dbReference>